<dbReference type="CDD" id="cd22718">
    <property type="entry name" value="FHA_SNIP1"/>
    <property type="match status" value="1"/>
</dbReference>
<keyword evidence="4" id="KW-1185">Reference proteome</keyword>
<organism evidence="3 4">
    <name type="scientific">Mya arenaria</name>
    <name type="common">Soft-shell clam</name>
    <dbReference type="NCBI Taxonomy" id="6604"/>
    <lineage>
        <taxon>Eukaryota</taxon>
        <taxon>Metazoa</taxon>
        <taxon>Spiralia</taxon>
        <taxon>Lophotrochozoa</taxon>
        <taxon>Mollusca</taxon>
        <taxon>Bivalvia</taxon>
        <taxon>Autobranchia</taxon>
        <taxon>Heteroconchia</taxon>
        <taxon>Euheterodonta</taxon>
        <taxon>Imparidentia</taxon>
        <taxon>Neoheterodontei</taxon>
        <taxon>Myida</taxon>
        <taxon>Myoidea</taxon>
        <taxon>Myidae</taxon>
        <taxon>Mya</taxon>
    </lineage>
</organism>
<feature type="compositionally biased region" description="Basic and acidic residues" evidence="1">
    <location>
        <begin position="77"/>
        <end position="97"/>
    </location>
</feature>
<dbReference type="InterPro" id="IPR050923">
    <property type="entry name" value="Cell_Proc_Reg/RNA_Proc"/>
</dbReference>
<name>A0ABY7EJJ5_MYAAR</name>
<feature type="compositionally biased region" description="Basic residues" evidence="1">
    <location>
        <begin position="67"/>
        <end position="76"/>
    </location>
</feature>
<feature type="compositionally biased region" description="Basic and acidic residues" evidence="1">
    <location>
        <begin position="132"/>
        <end position="152"/>
    </location>
</feature>
<dbReference type="Pfam" id="PF00498">
    <property type="entry name" value="FHA"/>
    <property type="match status" value="1"/>
</dbReference>
<evidence type="ECO:0000313" key="4">
    <source>
        <dbReference type="Proteomes" id="UP001164746"/>
    </source>
</evidence>
<feature type="domain" description="FHA" evidence="2">
    <location>
        <begin position="256"/>
        <end position="319"/>
    </location>
</feature>
<feature type="compositionally biased region" description="Basic and acidic residues" evidence="1">
    <location>
        <begin position="36"/>
        <end position="54"/>
    </location>
</feature>
<feature type="compositionally biased region" description="Basic residues" evidence="1">
    <location>
        <begin position="17"/>
        <end position="35"/>
    </location>
</feature>
<dbReference type="PANTHER" id="PTHR23308">
    <property type="entry name" value="NUCLEAR INHIBITOR OF PROTEIN PHOSPHATASE-1"/>
    <property type="match status" value="1"/>
</dbReference>
<dbReference type="Gene3D" id="2.60.200.20">
    <property type="match status" value="1"/>
</dbReference>
<gene>
    <name evidence="3" type="ORF">MAR_019035</name>
</gene>
<dbReference type="SMART" id="SM00240">
    <property type="entry name" value="FHA"/>
    <property type="match status" value="1"/>
</dbReference>
<reference evidence="3" key="1">
    <citation type="submission" date="2022-11" db="EMBL/GenBank/DDBJ databases">
        <title>Centuries of genome instability and evolution in soft-shell clam transmissible cancer (bioRxiv).</title>
        <authorList>
            <person name="Hart S.F.M."/>
            <person name="Yonemitsu M.A."/>
            <person name="Giersch R.M."/>
            <person name="Beal B.F."/>
            <person name="Arriagada G."/>
            <person name="Davis B.W."/>
            <person name="Ostrander E.A."/>
            <person name="Goff S.P."/>
            <person name="Metzger M.J."/>
        </authorList>
    </citation>
    <scope>NUCLEOTIDE SEQUENCE</scope>
    <source>
        <strain evidence="3">MELC-2E11</strain>
        <tissue evidence="3">Siphon/mantle</tissue>
    </source>
</reference>
<evidence type="ECO:0000259" key="2">
    <source>
        <dbReference type="PROSITE" id="PS50006"/>
    </source>
</evidence>
<dbReference type="InterPro" id="IPR000253">
    <property type="entry name" value="FHA_dom"/>
</dbReference>
<proteinExistence type="predicted"/>
<accession>A0ABY7EJJ5</accession>
<evidence type="ECO:0000256" key="1">
    <source>
        <dbReference type="SAM" id="MobiDB-lite"/>
    </source>
</evidence>
<dbReference type="SUPFAM" id="SSF49879">
    <property type="entry name" value="SMAD/FHA domain"/>
    <property type="match status" value="1"/>
</dbReference>
<protein>
    <submittedName>
        <fullName evidence="3">SNIP1-like protein</fullName>
    </submittedName>
</protein>
<sequence>MVKSHSYSSSEEDSEHTHKKKHSKKRHKESKRKRQHDSSPGEQYERKLKIKAEPVSDNDFGVESRSRVKHERHRATKREQADSDDERYSRQHMKEEESTGTSRHRDGHRGGRRERDRGQHYDRHSHHGHVRVKQEPPDSDEEMRNQREERRGHDQRRRENRQRREEMPESQRFGRGATQAEEGRDTQEGAAGQDNNDAPNFELSGKLTEDTNTYKGVVIKYNEPPEARKPKKRWRLYPFKNDEPLKPFHMHRQSAFLFGRDRIVADIPVDHPSCSKQHAVFQYRMVPYEKPDGRKAYRIAPYIIDLDSANGTFVNNKQIEGRRYFELFEKDVIKFGFSSREYVLLHDKSNTDEVASDESD</sequence>
<dbReference type="InterPro" id="IPR008984">
    <property type="entry name" value="SMAD_FHA_dom_sf"/>
</dbReference>
<dbReference type="Proteomes" id="UP001164746">
    <property type="component" value="Chromosome 6"/>
</dbReference>
<dbReference type="PROSITE" id="PS50006">
    <property type="entry name" value="FHA_DOMAIN"/>
    <property type="match status" value="1"/>
</dbReference>
<feature type="region of interest" description="Disordered" evidence="1">
    <location>
        <begin position="1"/>
        <end position="209"/>
    </location>
</feature>
<feature type="compositionally biased region" description="Basic and acidic residues" evidence="1">
    <location>
        <begin position="113"/>
        <end position="122"/>
    </location>
</feature>
<evidence type="ECO:0000313" key="3">
    <source>
        <dbReference type="EMBL" id="WAR09077.1"/>
    </source>
</evidence>
<dbReference type="EMBL" id="CP111017">
    <property type="protein sequence ID" value="WAR09077.1"/>
    <property type="molecule type" value="Genomic_DNA"/>
</dbReference>